<dbReference type="HOGENOM" id="CLU_2578735_0_0_1"/>
<evidence type="ECO:0000313" key="2">
    <source>
        <dbReference type="Proteomes" id="UP000009183"/>
    </source>
</evidence>
<sequence length="81" mass="8997">MISGRLTTNLAHYPHIGIPPSHNCLPVRRNPNLILTIVFVLVTSAILDRRAFGWPELTEVTKSSWQSKGGRFLMKLSLGNG</sequence>
<protein>
    <submittedName>
        <fullName evidence="1">Uncharacterized protein</fullName>
    </submittedName>
</protein>
<dbReference type="PaxDb" id="29760-VIT_14s0006g00670.t01"/>
<reference evidence="2" key="1">
    <citation type="journal article" date="2007" name="Nature">
        <title>The grapevine genome sequence suggests ancestral hexaploidization in major angiosperm phyla.</title>
        <authorList>
            <consortium name="The French-Italian Public Consortium for Grapevine Genome Characterization."/>
            <person name="Jaillon O."/>
            <person name="Aury J.-M."/>
            <person name="Noel B."/>
            <person name="Policriti A."/>
            <person name="Clepet C."/>
            <person name="Casagrande A."/>
            <person name="Choisne N."/>
            <person name="Aubourg S."/>
            <person name="Vitulo N."/>
            <person name="Jubin C."/>
            <person name="Vezzi A."/>
            <person name="Legeai F."/>
            <person name="Hugueney P."/>
            <person name="Dasilva C."/>
            <person name="Horner D."/>
            <person name="Mica E."/>
            <person name="Jublot D."/>
            <person name="Poulain J."/>
            <person name="Bruyere C."/>
            <person name="Billault A."/>
            <person name="Segurens B."/>
            <person name="Gouyvenoux M."/>
            <person name="Ugarte E."/>
            <person name="Cattonaro F."/>
            <person name="Anthouard V."/>
            <person name="Vico V."/>
            <person name="Del Fabbro C."/>
            <person name="Alaux M."/>
            <person name="Di Gaspero G."/>
            <person name="Dumas V."/>
            <person name="Felice N."/>
            <person name="Paillard S."/>
            <person name="Juman I."/>
            <person name="Moroldo M."/>
            <person name="Scalabrin S."/>
            <person name="Canaguier A."/>
            <person name="Le Clainche I."/>
            <person name="Malacrida G."/>
            <person name="Durand E."/>
            <person name="Pesole G."/>
            <person name="Laucou V."/>
            <person name="Chatelet P."/>
            <person name="Merdinoglu D."/>
            <person name="Delledonne M."/>
            <person name="Pezzotti M."/>
            <person name="Lecharny A."/>
            <person name="Scarpelli C."/>
            <person name="Artiguenave F."/>
            <person name="Pe M.E."/>
            <person name="Valle G."/>
            <person name="Morgante M."/>
            <person name="Caboche M."/>
            <person name="Adam-Blondon A.-F."/>
            <person name="Weissenbach J."/>
            <person name="Quetier F."/>
            <person name="Wincker P."/>
        </authorList>
    </citation>
    <scope>NUCLEOTIDE SEQUENCE [LARGE SCALE GENOMIC DNA]</scope>
    <source>
        <strain evidence="2">cv. Pinot noir / PN40024</strain>
    </source>
</reference>
<dbReference type="InParanoid" id="D7TSL7"/>
<evidence type="ECO:0000313" key="1">
    <source>
        <dbReference type="EMBL" id="CBI33489.3"/>
    </source>
</evidence>
<name>D7TSL7_VITVI</name>
<gene>
    <name evidence="1" type="ordered locus">VIT_14s0006g00670</name>
</gene>
<accession>D7TSL7</accession>
<keyword evidence="2" id="KW-1185">Reference proteome</keyword>
<organism evidence="1 2">
    <name type="scientific">Vitis vinifera</name>
    <name type="common">Grape</name>
    <dbReference type="NCBI Taxonomy" id="29760"/>
    <lineage>
        <taxon>Eukaryota</taxon>
        <taxon>Viridiplantae</taxon>
        <taxon>Streptophyta</taxon>
        <taxon>Embryophyta</taxon>
        <taxon>Tracheophyta</taxon>
        <taxon>Spermatophyta</taxon>
        <taxon>Magnoliopsida</taxon>
        <taxon>eudicotyledons</taxon>
        <taxon>Gunneridae</taxon>
        <taxon>Pentapetalae</taxon>
        <taxon>rosids</taxon>
        <taxon>Vitales</taxon>
        <taxon>Vitaceae</taxon>
        <taxon>Viteae</taxon>
        <taxon>Vitis</taxon>
    </lineage>
</organism>
<dbReference type="AlphaFoldDB" id="D7TSL7"/>
<proteinExistence type="predicted"/>
<dbReference type="Proteomes" id="UP000009183">
    <property type="component" value="Chromosome 14"/>
</dbReference>
<dbReference type="EMBL" id="FN596245">
    <property type="protein sequence ID" value="CBI33489.3"/>
    <property type="molecule type" value="Genomic_DNA"/>
</dbReference>